<evidence type="ECO:0000256" key="1">
    <source>
        <dbReference type="SAM" id="MobiDB-lite"/>
    </source>
</evidence>
<comment type="caution">
    <text evidence="2">The sequence shown here is derived from an EMBL/GenBank/DDBJ whole genome shotgun (WGS) entry which is preliminary data.</text>
</comment>
<accession>A0ABQ9HAZ9</accession>
<name>A0ABQ9HAZ9_9NEOP</name>
<reference evidence="2 3" key="1">
    <citation type="submission" date="2023-02" db="EMBL/GenBank/DDBJ databases">
        <title>LHISI_Scaffold_Assembly.</title>
        <authorList>
            <person name="Stuart O.P."/>
            <person name="Cleave R."/>
            <person name="Magrath M.J.L."/>
            <person name="Mikheyev A.S."/>
        </authorList>
    </citation>
    <scope>NUCLEOTIDE SEQUENCE [LARGE SCALE GENOMIC DNA]</scope>
    <source>
        <strain evidence="2">Daus_M_001</strain>
        <tissue evidence="2">Leg muscle</tissue>
    </source>
</reference>
<evidence type="ECO:0000313" key="2">
    <source>
        <dbReference type="EMBL" id="KAJ8881376.1"/>
    </source>
</evidence>
<feature type="region of interest" description="Disordered" evidence="1">
    <location>
        <begin position="72"/>
        <end position="96"/>
    </location>
</feature>
<dbReference type="EMBL" id="JARBHB010000006">
    <property type="protein sequence ID" value="KAJ8881376.1"/>
    <property type="molecule type" value="Genomic_DNA"/>
</dbReference>
<protein>
    <submittedName>
        <fullName evidence="2">Uncharacterized protein</fullName>
    </submittedName>
</protein>
<proteinExistence type="predicted"/>
<organism evidence="2 3">
    <name type="scientific">Dryococelus australis</name>
    <dbReference type="NCBI Taxonomy" id="614101"/>
    <lineage>
        <taxon>Eukaryota</taxon>
        <taxon>Metazoa</taxon>
        <taxon>Ecdysozoa</taxon>
        <taxon>Arthropoda</taxon>
        <taxon>Hexapoda</taxon>
        <taxon>Insecta</taxon>
        <taxon>Pterygota</taxon>
        <taxon>Neoptera</taxon>
        <taxon>Polyneoptera</taxon>
        <taxon>Phasmatodea</taxon>
        <taxon>Verophasmatodea</taxon>
        <taxon>Anareolatae</taxon>
        <taxon>Phasmatidae</taxon>
        <taxon>Eurycanthinae</taxon>
        <taxon>Dryococelus</taxon>
    </lineage>
</organism>
<evidence type="ECO:0000313" key="3">
    <source>
        <dbReference type="Proteomes" id="UP001159363"/>
    </source>
</evidence>
<feature type="compositionally biased region" description="Polar residues" evidence="1">
    <location>
        <begin position="162"/>
        <end position="173"/>
    </location>
</feature>
<gene>
    <name evidence="2" type="ORF">PR048_017857</name>
</gene>
<feature type="region of interest" description="Disordered" evidence="1">
    <location>
        <begin position="139"/>
        <end position="179"/>
    </location>
</feature>
<keyword evidence="3" id="KW-1185">Reference proteome</keyword>
<dbReference type="Proteomes" id="UP001159363">
    <property type="component" value="Chromosome 5"/>
</dbReference>
<sequence length="281" mass="30960">MRAIEVNMDQRRNWGGGWETGDSRDNPLNNGIDPVTRPGIEPGSPWWEASVLSTQPSWLQGARIGRGKREIPEKTRRTAASSCTIPPCENSGATPPGIEPGSPWWKAISLTTTPPRLPTLRIRVYSDVCQNCYMSLTLEHPASPGGREGQSNDIRCGKSSERSPNQKFSNSSLRGVGEKGRLRVDSEGVGWREEGTNCQKQTDKTQAILLAGAHSQFAALSVMTNNLFTPRRGRGAEGKLNFAARGKISLREVKKRGKEEQENLLLSLCTTYKSASRRELE</sequence>